<evidence type="ECO:0000313" key="7">
    <source>
        <dbReference type="EMBL" id="MFG6464150.1"/>
    </source>
</evidence>
<dbReference type="RefSeq" id="WP_394513457.1">
    <property type="nucleotide sequence ID" value="NZ_JBIGHX010000009.1"/>
</dbReference>
<proteinExistence type="inferred from homology"/>
<evidence type="ECO:0000259" key="6">
    <source>
        <dbReference type="Pfam" id="PF00155"/>
    </source>
</evidence>
<dbReference type="SUPFAM" id="SSF53383">
    <property type="entry name" value="PLP-dependent transferases"/>
    <property type="match status" value="1"/>
</dbReference>
<dbReference type="InterPro" id="IPR050596">
    <property type="entry name" value="AspAT/PAT-like"/>
</dbReference>
<name>A0ABW7GQG4_9BURK</name>
<evidence type="ECO:0000256" key="5">
    <source>
        <dbReference type="ARBA" id="ARBA00022898"/>
    </source>
</evidence>
<evidence type="ECO:0000256" key="1">
    <source>
        <dbReference type="ARBA" id="ARBA00001933"/>
    </source>
</evidence>
<organism evidence="7 8">
    <name type="scientific">Pelomonas lactea</name>
    <dbReference type="NCBI Taxonomy" id="3299030"/>
    <lineage>
        <taxon>Bacteria</taxon>
        <taxon>Pseudomonadati</taxon>
        <taxon>Pseudomonadota</taxon>
        <taxon>Betaproteobacteria</taxon>
        <taxon>Burkholderiales</taxon>
        <taxon>Sphaerotilaceae</taxon>
        <taxon>Roseateles</taxon>
    </lineage>
</organism>
<evidence type="ECO:0000256" key="2">
    <source>
        <dbReference type="ARBA" id="ARBA00007441"/>
    </source>
</evidence>
<gene>
    <name evidence="7" type="ORF">ACG04Q_21455</name>
</gene>
<dbReference type="PANTHER" id="PTHR46383:SF1">
    <property type="entry name" value="ASPARTATE AMINOTRANSFERASE"/>
    <property type="match status" value="1"/>
</dbReference>
<dbReference type="CDD" id="cd00609">
    <property type="entry name" value="AAT_like"/>
    <property type="match status" value="1"/>
</dbReference>
<dbReference type="GO" id="GO:0008483">
    <property type="term" value="F:transaminase activity"/>
    <property type="evidence" value="ECO:0007669"/>
    <property type="project" value="UniProtKB-KW"/>
</dbReference>
<dbReference type="InterPro" id="IPR015421">
    <property type="entry name" value="PyrdxlP-dep_Trfase_major"/>
</dbReference>
<feature type="domain" description="Aminotransferase class I/classII large" evidence="6">
    <location>
        <begin position="32"/>
        <end position="412"/>
    </location>
</feature>
<accession>A0ABW7GQG4</accession>
<comment type="similarity">
    <text evidence="2">Belongs to the class-I pyridoxal-phosphate-dependent aminotransferase family.</text>
</comment>
<comment type="cofactor">
    <cofactor evidence="1">
        <name>pyridoxal 5'-phosphate</name>
        <dbReference type="ChEBI" id="CHEBI:597326"/>
    </cofactor>
</comment>
<reference evidence="7 8" key="1">
    <citation type="submission" date="2024-08" db="EMBL/GenBank/DDBJ databases">
        <authorList>
            <person name="Lu H."/>
        </authorList>
    </citation>
    <scope>NUCLEOTIDE SEQUENCE [LARGE SCALE GENOMIC DNA]</scope>
    <source>
        <strain evidence="7 8">DXS20W</strain>
    </source>
</reference>
<dbReference type="Pfam" id="PF00155">
    <property type="entry name" value="Aminotran_1_2"/>
    <property type="match status" value="1"/>
</dbReference>
<comment type="caution">
    <text evidence="7">The sequence shown here is derived from an EMBL/GenBank/DDBJ whole genome shotgun (WGS) entry which is preliminary data.</text>
</comment>
<dbReference type="Proteomes" id="UP001606302">
    <property type="component" value="Unassembled WGS sequence"/>
</dbReference>
<keyword evidence="4" id="KW-0808">Transferase</keyword>
<keyword evidence="8" id="KW-1185">Reference proteome</keyword>
<evidence type="ECO:0000256" key="3">
    <source>
        <dbReference type="ARBA" id="ARBA00022576"/>
    </source>
</evidence>
<keyword evidence="3 7" id="KW-0032">Aminotransferase</keyword>
<dbReference type="PANTHER" id="PTHR46383">
    <property type="entry name" value="ASPARTATE AMINOTRANSFERASE"/>
    <property type="match status" value="1"/>
</dbReference>
<dbReference type="InterPro" id="IPR004839">
    <property type="entry name" value="Aminotransferase_I/II_large"/>
</dbReference>
<dbReference type="InterPro" id="IPR015424">
    <property type="entry name" value="PyrdxlP-dep_Trfase"/>
</dbReference>
<evidence type="ECO:0000256" key="4">
    <source>
        <dbReference type="ARBA" id="ARBA00022679"/>
    </source>
</evidence>
<evidence type="ECO:0000313" key="8">
    <source>
        <dbReference type="Proteomes" id="UP001606302"/>
    </source>
</evidence>
<dbReference type="EMBL" id="JBIGHX010000009">
    <property type="protein sequence ID" value="MFG6464150.1"/>
    <property type="molecule type" value="Genomic_DNA"/>
</dbReference>
<sequence length="484" mass="52031">MMGEARPFSRMYRSFELFGQAAAQAGPGREFLQMSAGANWLDACPSVVRCLHAELDSGLTYRSYGRSAGMLAITDALAHVERRLAGGACDPQVLLVNGTTEGARLVFELLFRAAASPRREVLIVGPAFPLYAQLCVTFGLPCVEVLSEVESQTTYLPDIAQVVSDIERRRPALVCLVTPNNPIGERYGDADIAKLAAACLATGTVLLVDRVCMLPWDDPRGLARATATLMEAGLCFIVDSFSKSESLAGMRTGFIVANASNRDLLMHLTRSWWLNPVVFSTLTLAMSRLAVLALHEPQDSGRNAGLAADIADRLGREFPTPRSAKPLAQVLAEVLAAYPAELSDRRMVIEANHQTVVAGFGAHATRALKRQAGFNVALTLPGMHAADEMIDQALLAHEMGIGVLTESCFRVSERTSGNYFVRLGLTLPMASFARGVDLLRRHYLRGAAVTQTPTPMAMAANATVDVPMTRPIGSTGQEASQPSS</sequence>
<dbReference type="Gene3D" id="3.40.640.10">
    <property type="entry name" value="Type I PLP-dependent aspartate aminotransferase-like (Major domain)"/>
    <property type="match status" value="1"/>
</dbReference>
<protein>
    <submittedName>
        <fullName evidence="7">Pyridoxal phosphate-dependent aminotransferase</fullName>
    </submittedName>
</protein>
<keyword evidence="5" id="KW-0663">Pyridoxal phosphate</keyword>